<evidence type="ECO:0000313" key="2">
    <source>
        <dbReference type="EMBL" id="PWJ95410.1"/>
    </source>
</evidence>
<gene>
    <name evidence="2" type="ORF">C7380_10537</name>
</gene>
<keyword evidence="1" id="KW-0472">Membrane</keyword>
<organism evidence="2 3">
    <name type="scientific">Oceanotoga teriensis</name>
    <dbReference type="NCBI Taxonomy" id="515440"/>
    <lineage>
        <taxon>Bacteria</taxon>
        <taxon>Thermotogati</taxon>
        <taxon>Thermotogota</taxon>
        <taxon>Thermotogae</taxon>
        <taxon>Petrotogales</taxon>
        <taxon>Petrotogaceae</taxon>
        <taxon>Oceanotoga</taxon>
    </lineage>
</organism>
<proteinExistence type="predicted"/>
<keyword evidence="1" id="KW-1133">Transmembrane helix</keyword>
<dbReference type="Proteomes" id="UP000245921">
    <property type="component" value="Unassembled WGS sequence"/>
</dbReference>
<feature type="transmembrane region" description="Helical" evidence="1">
    <location>
        <begin position="162"/>
        <end position="182"/>
    </location>
</feature>
<name>A0AA45C7F3_9BACT</name>
<dbReference type="AlphaFoldDB" id="A0AA45C7F3"/>
<dbReference type="EMBL" id="QGGI01000005">
    <property type="protein sequence ID" value="PWJ95410.1"/>
    <property type="molecule type" value="Genomic_DNA"/>
</dbReference>
<comment type="caution">
    <text evidence="2">The sequence shown here is derived from an EMBL/GenBank/DDBJ whole genome shotgun (WGS) entry which is preliminary data.</text>
</comment>
<evidence type="ECO:0000313" key="3">
    <source>
        <dbReference type="Proteomes" id="UP000245921"/>
    </source>
</evidence>
<sequence>MILSISILSFSHSPLLLIEDNGDGTIYVEAGFSDGSGAKGLEIRLEDESGNILYKGVLDDFNSIESIPIPEVEKYFVIFDAGPGHIVTKDGIVNSNKSEEVSFEEEKQVETKIEEPVQKENNSQNNQNVGQYMPVNSSMIYPQMNYNSSDDGIERTLITTNILLTFIAVCLLIIAFTSILNLTSKNKK</sequence>
<protein>
    <submittedName>
        <fullName evidence="2">Uncharacterized protein</fullName>
    </submittedName>
</protein>
<keyword evidence="1" id="KW-0812">Transmembrane</keyword>
<reference evidence="2 3" key="1">
    <citation type="submission" date="2018-05" db="EMBL/GenBank/DDBJ databases">
        <title>Genomic Encyclopedia of Type Strains, Phase IV (KMG-IV): sequencing the most valuable type-strain genomes for metagenomic binning, comparative biology and taxonomic classification.</title>
        <authorList>
            <person name="Goeker M."/>
        </authorList>
    </citation>
    <scope>NUCLEOTIDE SEQUENCE [LARGE SCALE GENOMIC DNA]</scope>
    <source>
        <strain evidence="2 3">DSM 24906</strain>
    </source>
</reference>
<accession>A0AA45C7F3</accession>
<keyword evidence="3" id="KW-1185">Reference proteome</keyword>
<evidence type="ECO:0000256" key="1">
    <source>
        <dbReference type="SAM" id="Phobius"/>
    </source>
</evidence>